<accession>A0ABY4X8G1</accession>
<name>A0ABY4X8G1_9SPHN</name>
<proteinExistence type="predicted"/>
<feature type="chain" id="PRO_5046171932" description="SnoaL-like domain-containing protein" evidence="2">
    <location>
        <begin position="17"/>
        <end position="150"/>
    </location>
</feature>
<reference evidence="3" key="1">
    <citation type="journal article" date="2022" name="Toxins">
        <title>Genomic Analysis of Sphingopyxis sp. USTB-05 for Biodegrading Cyanobacterial Hepatotoxins.</title>
        <authorList>
            <person name="Liu C."/>
            <person name="Xu Q."/>
            <person name="Zhao Z."/>
            <person name="Zhang H."/>
            <person name="Liu X."/>
            <person name="Yin C."/>
            <person name="Liu Y."/>
            <person name="Yan H."/>
        </authorList>
    </citation>
    <scope>NUCLEOTIDE SEQUENCE</scope>
    <source>
        <strain evidence="3">NBD5</strain>
    </source>
</reference>
<evidence type="ECO:0000256" key="2">
    <source>
        <dbReference type="SAM" id="SignalP"/>
    </source>
</evidence>
<gene>
    <name evidence="3" type="ORF">LHA26_00165</name>
</gene>
<keyword evidence="4" id="KW-1185">Reference proteome</keyword>
<evidence type="ECO:0000313" key="3">
    <source>
        <dbReference type="EMBL" id="USI72935.1"/>
    </source>
</evidence>
<feature type="region of interest" description="Disordered" evidence="1">
    <location>
        <begin position="103"/>
        <end position="123"/>
    </location>
</feature>
<protein>
    <recommendedName>
        <fullName evidence="5">SnoaL-like domain-containing protein</fullName>
    </recommendedName>
</protein>
<dbReference type="Proteomes" id="UP001056937">
    <property type="component" value="Chromosome 1"/>
</dbReference>
<dbReference type="EMBL" id="CP084930">
    <property type="protein sequence ID" value="USI72935.1"/>
    <property type="molecule type" value="Genomic_DNA"/>
</dbReference>
<evidence type="ECO:0000256" key="1">
    <source>
        <dbReference type="SAM" id="MobiDB-lite"/>
    </source>
</evidence>
<feature type="signal peptide" evidence="2">
    <location>
        <begin position="1"/>
        <end position="16"/>
    </location>
</feature>
<evidence type="ECO:0008006" key="5">
    <source>
        <dbReference type="Google" id="ProtNLM"/>
    </source>
</evidence>
<dbReference type="RefSeq" id="WP_252166746.1">
    <property type="nucleotide sequence ID" value="NZ_CP084930.1"/>
</dbReference>
<organism evidence="3 4">
    <name type="scientific">Sphingomonas morindae</name>
    <dbReference type="NCBI Taxonomy" id="1541170"/>
    <lineage>
        <taxon>Bacteria</taxon>
        <taxon>Pseudomonadati</taxon>
        <taxon>Pseudomonadota</taxon>
        <taxon>Alphaproteobacteria</taxon>
        <taxon>Sphingomonadales</taxon>
        <taxon>Sphingomonadaceae</taxon>
        <taxon>Sphingomonas</taxon>
    </lineage>
</organism>
<keyword evidence="2" id="KW-0732">Signal</keyword>
<sequence length="150" mass="16240">MRLIALVSVPAASAMASPPPPPPSYVFSARELLSDAANKDQAKIAAFFANDVSATVNGQPIAQGKSAWLSWWGKDRSNYYGRTLGWSMGWKDNGVLLILDQFDTQDNSTNPPPPGDPRPSTRSTLYHFGTDGLIHSVAISEVNSFYSPAR</sequence>
<evidence type="ECO:0000313" key="4">
    <source>
        <dbReference type="Proteomes" id="UP001056937"/>
    </source>
</evidence>